<comment type="caution">
    <text evidence="8">The sequence shown here is derived from an EMBL/GenBank/DDBJ whole genome shotgun (WGS) entry which is preliminary data.</text>
</comment>
<evidence type="ECO:0000256" key="5">
    <source>
        <dbReference type="ARBA" id="ARBA00023244"/>
    </source>
</evidence>
<evidence type="ECO:0000256" key="2">
    <source>
        <dbReference type="ARBA" id="ARBA00012400"/>
    </source>
</evidence>
<dbReference type="EC" id="1.3.1.76" evidence="2"/>
<evidence type="ECO:0000256" key="3">
    <source>
        <dbReference type="ARBA" id="ARBA00023002"/>
    </source>
</evidence>
<dbReference type="UniPathway" id="UPA00262">
    <property type="reaction ID" value="UER00222"/>
</dbReference>
<dbReference type="Gene3D" id="3.30.160.110">
    <property type="entry name" value="Siroheme synthase, domain 2"/>
    <property type="match status" value="1"/>
</dbReference>
<comment type="catalytic activity">
    <reaction evidence="6">
        <text>precorrin-2 + NAD(+) = sirohydrochlorin + NADH + 2 H(+)</text>
        <dbReference type="Rhea" id="RHEA:15613"/>
        <dbReference type="ChEBI" id="CHEBI:15378"/>
        <dbReference type="ChEBI" id="CHEBI:57540"/>
        <dbReference type="ChEBI" id="CHEBI:57945"/>
        <dbReference type="ChEBI" id="CHEBI:58351"/>
        <dbReference type="ChEBI" id="CHEBI:58827"/>
        <dbReference type="EC" id="1.3.1.76"/>
    </reaction>
</comment>
<dbReference type="InterPro" id="IPR036291">
    <property type="entry name" value="NAD(P)-bd_dom_sf"/>
</dbReference>
<evidence type="ECO:0000313" key="9">
    <source>
        <dbReference type="Proteomes" id="UP000016986"/>
    </source>
</evidence>
<gene>
    <name evidence="8" type="ORF">MBEHAL_2331</name>
</gene>
<dbReference type="InterPro" id="IPR006367">
    <property type="entry name" value="Sirohaem_synthase_N"/>
</dbReference>
<dbReference type="Pfam" id="PF14824">
    <property type="entry name" value="Sirohm_synth_M"/>
    <property type="match status" value="1"/>
</dbReference>
<dbReference type="RefSeq" id="WP_021780660.1">
    <property type="nucleotide sequence ID" value="NZ_BATA01000077.1"/>
</dbReference>
<evidence type="ECO:0000256" key="4">
    <source>
        <dbReference type="ARBA" id="ARBA00023027"/>
    </source>
</evidence>
<keyword evidence="5" id="KW-0627">Porphyrin biosynthesis</keyword>
<dbReference type="PANTHER" id="PTHR35330:SF1">
    <property type="entry name" value="SIROHEME BIOSYNTHESIS PROTEIN MET8"/>
    <property type="match status" value="1"/>
</dbReference>
<accession>U2YGT2</accession>
<proteinExistence type="predicted"/>
<dbReference type="Gene3D" id="3.40.50.720">
    <property type="entry name" value="NAD(P)-binding Rossmann-like Domain"/>
    <property type="match status" value="1"/>
</dbReference>
<dbReference type="SUPFAM" id="SSF75615">
    <property type="entry name" value="Siroheme synthase middle domains-like"/>
    <property type="match status" value="1"/>
</dbReference>
<reference evidence="8 9" key="1">
    <citation type="submission" date="2013-09" db="EMBL/GenBank/DDBJ databases">
        <title>Whole genome sequencing of Halarchaeum acidiphilum strain MH1-52-1.</title>
        <authorList>
            <person name="Shimane Y."/>
            <person name="Minegishi H."/>
            <person name="Nishi S."/>
            <person name="Echigo A."/>
            <person name="Shuto A."/>
            <person name="Konishi M."/>
            <person name="Ito T."/>
            <person name="Ohkuma M."/>
            <person name="Ohta Y."/>
            <person name="Nagano Y."/>
            <person name="Tsubouchi T."/>
            <person name="Mori K."/>
            <person name="Usui K."/>
            <person name="Kamekura M."/>
            <person name="Usami R."/>
            <person name="Takaki Y."/>
            <person name="Hatada Y."/>
        </authorList>
    </citation>
    <scope>NUCLEOTIDE SEQUENCE [LARGE SCALE GENOMIC DNA]</scope>
    <source>
        <strain evidence="8 9">JCM 16109</strain>
    </source>
</reference>
<evidence type="ECO:0000313" key="8">
    <source>
        <dbReference type="EMBL" id="GAD53571.1"/>
    </source>
</evidence>
<keyword evidence="3" id="KW-0560">Oxidoreductase</keyword>
<dbReference type="AlphaFoldDB" id="U2YGT2"/>
<keyword evidence="4" id="KW-0520">NAD</keyword>
<dbReference type="Proteomes" id="UP000016986">
    <property type="component" value="Unassembled WGS sequence"/>
</dbReference>
<feature type="domain" description="Siroheme synthase central" evidence="7">
    <location>
        <begin position="120"/>
        <end position="146"/>
    </location>
</feature>
<dbReference type="eggNOG" id="arCOG01044">
    <property type="taxonomic scope" value="Archaea"/>
</dbReference>
<dbReference type="GO" id="GO:0043115">
    <property type="term" value="F:precorrin-2 dehydrogenase activity"/>
    <property type="evidence" value="ECO:0007669"/>
    <property type="project" value="UniProtKB-EC"/>
</dbReference>
<dbReference type="InterPro" id="IPR028281">
    <property type="entry name" value="Sirohaem_synthase_central"/>
</dbReference>
<sequence>MIPLAFDFAGESVLVVGGGSVGARKARRFAREARVVVVSPSFADADFGGAALVRAAGDAATLREFVARLDPALVVAATDDAGTNDAAAAVARSAGALVNRADHAGERAFDDVAVPATVRDDPVTVAVSTGGSSPALAKHLRERIEETIAGAGAMASLSAGLRGDLREAGVPPERRRDAVRAVVRSEPVWKALRSTDSKDDQAVGDAVARIVADVVDTEHTT</sequence>
<dbReference type="OrthoDB" id="10510at2157"/>
<evidence type="ECO:0000259" key="7">
    <source>
        <dbReference type="Pfam" id="PF14824"/>
    </source>
</evidence>
<evidence type="ECO:0000256" key="6">
    <source>
        <dbReference type="ARBA" id="ARBA00047561"/>
    </source>
</evidence>
<evidence type="ECO:0000256" key="1">
    <source>
        <dbReference type="ARBA" id="ARBA00005010"/>
    </source>
</evidence>
<organism evidence="8 9">
    <name type="scientific">Halarchaeum acidiphilum MH1-52-1</name>
    <dbReference type="NCBI Taxonomy" id="1261545"/>
    <lineage>
        <taxon>Archaea</taxon>
        <taxon>Methanobacteriati</taxon>
        <taxon>Methanobacteriota</taxon>
        <taxon>Stenosarchaea group</taxon>
        <taxon>Halobacteria</taxon>
        <taxon>Halobacteriales</taxon>
        <taxon>Halobacteriaceae</taxon>
    </lineage>
</organism>
<dbReference type="GO" id="GO:0004325">
    <property type="term" value="F:ferrochelatase activity"/>
    <property type="evidence" value="ECO:0007669"/>
    <property type="project" value="InterPro"/>
</dbReference>
<protein>
    <recommendedName>
        <fullName evidence="2">precorrin-2 dehydrogenase</fullName>
        <ecNumber evidence="2">1.3.1.76</ecNumber>
    </recommendedName>
</protein>
<dbReference type="NCBIfam" id="TIGR01470">
    <property type="entry name" value="cysG_Nterm"/>
    <property type="match status" value="1"/>
</dbReference>
<dbReference type="PANTHER" id="PTHR35330">
    <property type="entry name" value="SIROHEME BIOSYNTHESIS PROTEIN MET8"/>
    <property type="match status" value="1"/>
</dbReference>
<dbReference type="GO" id="GO:0019354">
    <property type="term" value="P:siroheme biosynthetic process"/>
    <property type="evidence" value="ECO:0007669"/>
    <property type="project" value="UniProtKB-UniPathway"/>
</dbReference>
<dbReference type="InterPro" id="IPR028161">
    <property type="entry name" value="Met8-like"/>
</dbReference>
<dbReference type="EMBL" id="BATA01000077">
    <property type="protein sequence ID" value="GAD53571.1"/>
    <property type="molecule type" value="Genomic_DNA"/>
</dbReference>
<name>U2YGT2_9EURY</name>
<comment type="pathway">
    <text evidence="1">Porphyrin-containing compound metabolism; siroheme biosynthesis; sirohydrochlorin from precorrin-2: step 1/1.</text>
</comment>
<dbReference type="SUPFAM" id="SSF51735">
    <property type="entry name" value="NAD(P)-binding Rossmann-fold domains"/>
    <property type="match status" value="1"/>
</dbReference>
<dbReference type="Pfam" id="PF13241">
    <property type="entry name" value="NAD_binding_7"/>
    <property type="match status" value="1"/>
</dbReference>
<keyword evidence="9" id="KW-1185">Reference proteome</keyword>